<evidence type="ECO:0000313" key="3">
    <source>
        <dbReference type="EMBL" id="RXZ88163.1"/>
    </source>
</evidence>
<protein>
    <submittedName>
        <fullName evidence="3">DUF559 domain-containing protein</fullName>
    </submittedName>
</protein>
<comment type="caution">
    <text evidence="3">The sequence shown here is derived from an EMBL/GenBank/DDBJ whole genome shotgun (WGS) entry which is preliminary data.</text>
</comment>
<evidence type="ECO:0000259" key="1">
    <source>
        <dbReference type="Pfam" id="PF04480"/>
    </source>
</evidence>
<dbReference type="InterPro" id="IPR007569">
    <property type="entry name" value="DUF559"/>
</dbReference>
<dbReference type="Proteomes" id="UP000292686">
    <property type="component" value="Unassembled WGS sequence"/>
</dbReference>
<dbReference type="RefSeq" id="WP_129172427.1">
    <property type="nucleotide sequence ID" value="NZ_JACCBI010000001.1"/>
</dbReference>
<dbReference type="Proteomes" id="UP000581087">
    <property type="component" value="Unassembled WGS sequence"/>
</dbReference>
<dbReference type="Pfam" id="PF04480">
    <property type="entry name" value="DUF559"/>
    <property type="match status" value="1"/>
</dbReference>
<gene>
    <name evidence="2" type="ORF">BJ972_002151</name>
    <name evidence="3" type="ORF">ESP50_02985</name>
</gene>
<dbReference type="InterPro" id="IPR011335">
    <property type="entry name" value="Restrct_endonuc-II-like"/>
</dbReference>
<name>A0A4Q2MCE4_9MICO</name>
<dbReference type="Gene3D" id="3.40.960.10">
    <property type="entry name" value="VSR Endonuclease"/>
    <property type="match status" value="1"/>
</dbReference>
<organism evidence="3 4">
    <name type="scientific">Agromyces atrinae</name>
    <dbReference type="NCBI Taxonomy" id="592376"/>
    <lineage>
        <taxon>Bacteria</taxon>
        <taxon>Bacillati</taxon>
        <taxon>Actinomycetota</taxon>
        <taxon>Actinomycetes</taxon>
        <taxon>Micrococcales</taxon>
        <taxon>Microbacteriaceae</taxon>
        <taxon>Agromyces</taxon>
    </lineage>
</organism>
<dbReference type="OrthoDB" id="3173471at2"/>
<feature type="domain" description="DUF559" evidence="1">
    <location>
        <begin position="229"/>
        <end position="279"/>
    </location>
</feature>
<evidence type="ECO:0000313" key="4">
    <source>
        <dbReference type="Proteomes" id="UP000292686"/>
    </source>
</evidence>
<proteinExistence type="predicted"/>
<dbReference type="EMBL" id="SDPM01000001">
    <property type="protein sequence ID" value="RXZ88163.1"/>
    <property type="molecule type" value="Genomic_DNA"/>
</dbReference>
<reference evidence="3 4" key="1">
    <citation type="submission" date="2019-01" db="EMBL/GenBank/DDBJ databases">
        <title>Agromyces.</title>
        <authorList>
            <person name="Li J."/>
        </authorList>
    </citation>
    <scope>NUCLEOTIDE SEQUENCE [LARGE SCALE GENOMIC DNA]</scope>
    <source>
        <strain evidence="3 4">DSM 23870</strain>
    </source>
</reference>
<dbReference type="SUPFAM" id="SSF52980">
    <property type="entry name" value="Restriction endonuclease-like"/>
    <property type="match status" value="1"/>
</dbReference>
<accession>A0A4Q2MCE4</accession>
<sequence length="295" mass="33002">MTRRNDLPEELTARPFRVEEARALGLSRKRLQASDLASPFWGVRREAAPDLDYAARCSDLIAALDRPAILSGVSAARLHGLPLPRRCDDVGFEVAVRPPARAVRRPGVTGRRLAIADIDVMTHGSLVLTTPARTWCDLATRLTFHELVAVGDEVTRRAGDAAGESLRAVLSRLVSPRHSTKLRLALDFVDPRAESPKESELRMILHEAGLPTPEVNPSIYDGTRFVARVDLLFRDERVVVEYQGDQHRTDRTQWRRDITRRAELESLGYTVIEVTQADLIRPSALITRIRRVLAS</sequence>
<evidence type="ECO:0000313" key="2">
    <source>
        <dbReference type="EMBL" id="NYD67632.1"/>
    </source>
</evidence>
<dbReference type="AlphaFoldDB" id="A0A4Q2MCE4"/>
<reference evidence="2 5" key="2">
    <citation type="submission" date="2020-07" db="EMBL/GenBank/DDBJ databases">
        <title>Sequencing the genomes of 1000 actinobacteria strains.</title>
        <authorList>
            <person name="Klenk H.-P."/>
        </authorList>
    </citation>
    <scope>NUCLEOTIDE SEQUENCE [LARGE SCALE GENOMIC DNA]</scope>
    <source>
        <strain evidence="2 5">DSM 23870</strain>
    </source>
</reference>
<keyword evidence="4" id="KW-1185">Reference proteome</keyword>
<evidence type="ECO:0000313" key="5">
    <source>
        <dbReference type="Proteomes" id="UP000581087"/>
    </source>
</evidence>
<dbReference type="EMBL" id="JACCBI010000001">
    <property type="protein sequence ID" value="NYD67632.1"/>
    <property type="molecule type" value="Genomic_DNA"/>
</dbReference>